<dbReference type="InterPro" id="IPR005174">
    <property type="entry name" value="KIB1-4_b-propeller"/>
</dbReference>
<name>A0ABQ7WYP1_BRANA</name>
<dbReference type="EMBL" id="JAGKQM010002748">
    <property type="protein sequence ID" value="KAH0847149.1"/>
    <property type="molecule type" value="Genomic_DNA"/>
</dbReference>
<dbReference type="PANTHER" id="PTHR35321">
    <property type="entry name" value="OS02G0753200 PROTEIN"/>
    <property type="match status" value="1"/>
</dbReference>
<dbReference type="Pfam" id="PF03478">
    <property type="entry name" value="Beta-prop_KIB1-4"/>
    <property type="match status" value="1"/>
</dbReference>
<proteinExistence type="predicted"/>
<keyword evidence="4" id="KW-1185">Reference proteome</keyword>
<feature type="compositionally biased region" description="Basic and acidic residues" evidence="1">
    <location>
        <begin position="120"/>
        <end position="134"/>
    </location>
</feature>
<reference evidence="3 4" key="1">
    <citation type="submission" date="2021-05" db="EMBL/GenBank/DDBJ databases">
        <title>Genome Assembly of Synthetic Allotetraploid Brassica napus Reveals Homoeologous Exchanges between Subgenomes.</title>
        <authorList>
            <person name="Davis J.T."/>
        </authorList>
    </citation>
    <scope>NUCLEOTIDE SEQUENCE [LARGE SCALE GENOMIC DNA]</scope>
    <source>
        <strain evidence="4">cv. Da-Ae</strain>
        <tissue evidence="3">Seedling</tissue>
    </source>
</reference>
<organism evidence="3 4">
    <name type="scientific">Brassica napus</name>
    <name type="common">Rape</name>
    <dbReference type="NCBI Taxonomy" id="3708"/>
    <lineage>
        <taxon>Eukaryota</taxon>
        <taxon>Viridiplantae</taxon>
        <taxon>Streptophyta</taxon>
        <taxon>Embryophyta</taxon>
        <taxon>Tracheophyta</taxon>
        <taxon>Spermatophyta</taxon>
        <taxon>Magnoliopsida</taxon>
        <taxon>eudicotyledons</taxon>
        <taxon>Gunneridae</taxon>
        <taxon>Pentapetalae</taxon>
        <taxon>rosids</taxon>
        <taxon>malvids</taxon>
        <taxon>Brassicales</taxon>
        <taxon>Brassicaceae</taxon>
        <taxon>Brassiceae</taxon>
        <taxon>Brassica</taxon>
    </lineage>
</organism>
<dbReference type="InterPro" id="IPR040306">
    <property type="entry name" value="Os02g0753200-like"/>
</dbReference>
<accession>A0ABQ7WYP1</accession>
<dbReference type="PANTHER" id="PTHR35321:SF1">
    <property type="entry name" value="OS02G0753200 PROTEIN"/>
    <property type="match status" value="1"/>
</dbReference>
<evidence type="ECO:0000256" key="1">
    <source>
        <dbReference type="SAM" id="MobiDB-lite"/>
    </source>
</evidence>
<feature type="region of interest" description="Disordered" evidence="1">
    <location>
        <begin position="56"/>
        <end position="79"/>
    </location>
</feature>
<dbReference type="SUPFAM" id="SSF50965">
    <property type="entry name" value="Galactose oxidase, central domain"/>
    <property type="match status" value="1"/>
</dbReference>
<sequence length="493" mass="56735">MKKLQLEMLSTLSVLPAKRRKLNLKVPHHLFGYTLKHTYGVVVEAKPQLVGIHERVRNDIDEPPPSSENGEKRISTATNPNAEEAADLLRMCLQCGVPKTYTSARGMVCPVCGDRPLPDSDAKKRGSAIKDKEKSKRMRGQSSHASWKSETEMQLRQHFNYLRTKTKSEEEAMNTSILDLPSILLEVIMSRLVLKDNICASAVCKSCLFELRDPVRSKLYTLHLQELAELAVCYIKDGWLLMYTSSSKDMFFFNPFSRELVSLPKFSLPFQAVAFSSPPTSDNCVLVALDFVTSVQERRIVISTCHLGATEWTTEAFPTVLPFYRHSKIVYLNEQFYCFTRGGGYLYSFHPSSRTWVCHQDAYVYHQLRGEWDKREIFLAERKGELFLMFACSKEKPLVFKLGSLQWEEVTSTKLDGFTTFFSSYNSELRSNIPLMRNNLCFPWFGDKRKRCVSYFFDKSRFNPPNASLNWLELIPSQKSLWIDPPSNLFDYL</sequence>
<dbReference type="Proteomes" id="UP000824890">
    <property type="component" value="Unassembled WGS sequence"/>
</dbReference>
<dbReference type="SUPFAM" id="SSF81383">
    <property type="entry name" value="F-box domain"/>
    <property type="match status" value="1"/>
</dbReference>
<feature type="domain" description="KIB1-4 beta-propeller" evidence="2">
    <location>
        <begin position="213"/>
        <end position="425"/>
    </location>
</feature>
<comment type="caution">
    <text evidence="3">The sequence shown here is derived from an EMBL/GenBank/DDBJ whole genome shotgun (WGS) entry which is preliminary data.</text>
</comment>
<dbReference type="InterPro" id="IPR036047">
    <property type="entry name" value="F-box-like_dom_sf"/>
</dbReference>
<protein>
    <recommendedName>
        <fullName evidence="2">KIB1-4 beta-propeller domain-containing protein</fullName>
    </recommendedName>
</protein>
<feature type="region of interest" description="Disordered" evidence="1">
    <location>
        <begin position="120"/>
        <end position="150"/>
    </location>
</feature>
<evidence type="ECO:0000313" key="4">
    <source>
        <dbReference type="Proteomes" id="UP000824890"/>
    </source>
</evidence>
<dbReference type="InterPro" id="IPR011043">
    <property type="entry name" value="Gal_Oxase/kelch_b-propeller"/>
</dbReference>
<gene>
    <name evidence="3" type="ORF">HID58_090504</name>
</gene>
<evidence type="ECO:0000313" key="3">
    <source>
        <dbReference type="EMBL" id="KAH0847149.1"/>
    </source>
</evidence>
<evidence type="ECO:0000259" key="2">
    <source>
        <dbReference type="Pfam" id="PF03478"/>
    </source>
</evidence>